<comment type="caution">
    <text evidence="10">The sequence shown here is derived from an EMBL/GenBank/DDBJ whole genome shotgun (WGS) entry which is preliminary data.</text>
</comment>
<evidence type="ECO:0000256" key="2">
    <source>
        <dbReference type="ARBA" id="ARBA00007947"/>
    </source>
</evidence>
<dbReference type="PANTHER" id="PTHR43584:SF3">
    <property type="entry name" value="BIFUNCTIONAL PROTEIN GLMU"/>
    <property type="match status" value="1"/>
</dbReference>
<comment type="similarity">
    <text evidence="1">In the C-terminal section; belongs to the transferase hexapeptide repeat family.</text>
</comment>
<dbReference type="GO" id="GO:0019134">
    <property type="term" value="F:glucosamine-1-phosphate N-acetyltransferase activity"/>
    <property type="evidence" value="ECO:0007669"/>
    <property type="project" value="UniProtKB-EC"/>
</dbReference>
<protein>
    <recommendedName>
        <fullName evidence="9">MobA-like NTP transferase domain-containing protein</fullName>
    </recommendedName>
</protein>
<comment type="similarity">
    <text evidence="2">In the N-terminal section; belongs to the N-acetylglucosamine-1-phosphate uridyltransferase family.</text>
</comment>
<evidence type="ECO:0000313" key="10">
    <source>
        <dbReference type="EMBL" id="OGY96586.1"/>
    </source>
</evidence>
<evidence type="ECO:0000256" key="5">
    <source>
        <dbReference type="ARBA" id="ARBA00023315"/>
    </source>
</evidence>
<evidence type="ECO:0000256" key="4">
    <source>
        <dbReference type="ARBA" id="ARBA00022695"/>
    </source>
</evidence>
<dbReference type="STRING" id="1798644.A2122_02610"/>
<dbReference type="AlphaFoldDB" id="A0A1G2C5Q9"/>
<evidence type="ECO:0000256" key="8">
    <source>
        <dbReference type="ARBA" id="ARBA00049628"/>
    </source>
</evidence>
<evidence type="ECO:0000256" key="6">
    <source>
        <dbReference type="ARBA" id="ARBA00048247"/>
    </source>
</evidence>
<dbReference type="SUPFAM" id="SSF53448">
    <property type="entry name" value="Nucleotide-diphospho-sugar transferases"/>
    <property type="match status" value="1"/>
</dbReference>
<comment type="catalytic activity">
    <reaction evidence="6">
        <text>alpha-D-glucosamine 1-phosphate + acetyl-CoA = N-acetyl-alpha-D-glucosamine 1-phosphate + CoA + H(+)</text>
        <dbReference type="Rhea" id="RHEA:13725"/>
        <dbReference type="ChEBI" id="CHEBI:15378"/>
        <dbReference type="ChEBI" id="CHEBI:57287"/>
        <dbReference type="ChEBI" id="CHEBI:57288"/>
        <dbReference type="ChEBI" id="CHEBI:57776"/>
        <dbReference type="ChEBI" id="CHEBI:58516"/>
        <dbReference type="EC" id="2.3.1.157"/>
    </reaction>
</comment>
<dbReference type="Proteomes" id="UP000176648">
    <property type="component" value="Unassembled WGS sequence"/>
</dbReference>
<dbReference type="InterPro" id="IPR029044">
    <property type="entry name" value="Nucleotide-diphossugar_trans"/>
</dbReference>
<name>A0A1G2C5Q9_9BACT</name>
<evidence type="ECO:0000259" key="9">
    <source>
        <dbReference type="Pfam" id="PF12804"/>
    </source>
</evidence>
<evidence type="ECO:0000313" key="11">
    <source>
        <dbReference type="Proteomes" id="UP000176648"/>
    </source>
</evidence>
<keyword evidence="4" id="KW-0548">Nucleotidyltransferase</keyword>
<keyword evidence="3" id="KW-0808">Transferase</keyword>
<sequence length="246" mass="27014">MKTRIIILAAGKGTRMGNGIPKVLTPFRGKPLIEHLLLTVKDSGVDPRPIIVVGHGADTVMKTLGDEYEYVRQKEQFGTGHAVRCAKSLLQGKTDAVLTLYGDHPLVSAETIKRLENLHREKGEVLTLAVTTVDDFSGWRAPLADFGRVVRDSLGNIASIVEAKDATPNELLIREVNPSFFCFSSNWLWENLEKLTNQNAKCEYYLTDLVGIAMQEGHSIPSLNIKPLESIGVNSLTHLEIANGLA</sequence>
<feature type="domain" description="MobA-like NTP transferase" evidence="9">
    <location>
        <begin position="6"/>
        <end position="131"/>
    </location>
</feature>
<dbReference type="GO" id="GO:0003977">
    <property type="term" value="F:UDP-N-acetylglucosamine diphosphorylase activity"/>
    <property type="evidence" value="ECO:0007669"/>
    <property type="project" value="UniProtKB-EC"/>
</dbReference>
<comment type="catalytic activity">
    <reaction evidence="7">
        <text>N-acetyl-alpha-D-glucosamine 1-phosphate + UTP + H(+) = UDP-N-acetyl-alpha-D-glucosamine + diphosphate</text>
        <dbReference type="Rhea" id="RHEA:13509"/>
        <dbReference type="ChEBI" id="CHEBI:15378"/>
        <dbReference type="ChEBI" id="CHEBI:33019"/>
        <dbReference type="ChEBI" id="CHEBI:46398"/>
        <dbReference type="ChEBI" id="CHEBI:57705"/>
        <dbReference type="ChEBI" id="CHEBI:57776"/>
        <dbReference type="EC" id="2.7.7.23"/>
    </reaction>
</comment>
<evidence type="ECO:0000256" key="7">
    <source>
        <dbReference type="ARBA" id="ARBA00048493"/>
    </source>
</evidence>
<organism evidence="10 11">
    <name type="scientific">Candidatus Liptonbacteria bacterium GWB1_49_6</name>
    <dbReference type="NCBI Taxonomy" id="1798644"/>
    <lineage>
        <taxon>Bacteria</taxon>
        <taxon>Candidatus Liptoniibacteriota</taxon>
    </lineage>
</organism>
<dbReference type="CDD" id="cd02540">
    <property type="entry name" value="GT2_GlmU_N_bac"/>
    <property type="match status" value="1"/>
</dbReference>
<dbReference type="PANTHER" id="PTHR43584">
    <property type="entry name" value="NUCLEOTIDYL TRANSFERASE"/>
    <property type="match status" value="1"/>
</dbReference>
<evidence type="ECO:0000256" key="1">
    <source>
        <dbReference type="ARBA" id="ARBA00007707"/>
    </source>
</evidence>
<gene>
    <name evidence="10" type="ORF">A2122_02610</name>
</gene>
<reference evidence="10 11" key="1">
    <citation type="journal article" date="2016" name="Nat. Commun.">
        <title>Thousands of microbial genomes shed light on interconnected biogeochemical processes in an aquifer system.</title>
        <authorList>
            <person name="Anantharaman K."/>
            <person name="Brown C.T."/>
            <person name="Hug L.A."/>
            <person name="Sharon I."/>
            <person name="Castelle C.J."/>
            <person name="Probst A.J."/>
            <person name="Thomas B.C."/>
            <person name="Singh A."/>
            <person name="Wilkins M.J."/>
            <person name="Karaoz U."/>
            <person name="Brodie E.L."/>
            <person name="Williams K.H."/>
            <person name="Hubbard S.S."/>
            <person name="Banfield J.F."/>
        </authorList>
    </citation>
    <scope>NUCLEOTIDE SEQUENCE [LARGE SCALE GENOMIC DNA]</scope>
</reference>
<dbReference type="Gene3D" id="3.90.550.10">
    <property type="entry name" value="Spore Coat Polysaccharide Biosynthesis Protein SpsA, Chain A"/>
    <property type="match status" value="1"/>
</dbReference>
<dbReference type="Pfam" id="PF12804">
    <property type="entry name" value="NTP_transf_3"/>
    <property type="match status" value="1"/>
</dbReference>
<proteinExistence type="inferred from homology"/>
<dbReference type="InterPro" id="IPR050065">
    <property type="entry name" value="GlmU-like"/>
</dbReference>
<keyword evidence="5" id="KW-0012">Acyltransferase</keyword>
<dbReference type="EMBL" id="MHKU01000027">
    <property type="protein sequence ID" value="OGY96586.1"/>
    <property type="molecule type" value="Genomic_DNA"/>
</dbReference>
<comment type="function">
    <text evidence="8">Catalyzes the last two sequential reactions in the de novo biosynthetic pathway for UDP-N-acetylglucosamine (UDP-GlcNAc). The C-terminal domain catalyzes the transfer of acetyl group from acetyl coenzyme A to glucosamine-1-phosphate (GlcN-1-P) to produce N-acetylglucosamine-1-phosphate (GlcNAc-1-P), which is converted into UDP-GlcNAc by the transfer of uridine 5-monophosphate (from uridine 5-triphosphate), a reaction catalyzed by the N-terminal domain.</text>
</comment>
<accession>A0A1G2C5Q9</accession>
<evidence type="ECO:0000256" key="3">
    <source>
        <dbReference type="ARBA" id="ARBA00022679"/>
    </source>
</evidence>
<dbReference type="InterPro" id="IPR025877">
    <property type="entry name" value="MobA-like_NTP_Trfase"/>
</dbReference>